<evidence type="ECO:0000313" key="2">
    <source>
        <dbReference type="Proteomes" id="UP000789572"/>
    </source>
</evidence>
<accession>A0A9N8ZS43</accession>
<evidence type="ECO:0000313" key="1">
    <source>
        <dbReference type="EMBL" id="CAG8506226.1"/>
    </source>
</evidence>
<dbReference type="Proteomes" id="UP000789572">
    <property type="component" value="Unassembled WGS sequence"/>
</dbReference>
<proteinExistence type="predicted"/>
<protein>
    <submittedName>
        <fullName evidence="1">2212_t:CDS:1</fullName>
    </submittedName>
</protein>
<reference evidence="1" key="1">
    <citation type="submission" date="2021-06" db="EMBL/GenBank/DDBJ databases">
        <authorList>
            <person name="Kallberg Y."/>
            <person name="Tangrot J."/>
            <person name="Rosling A."/>
        </authorList>
    </citation>
    <scope>NUCLEOTIDE SEQUENCE</scope>
    <source>
        <strain evidence="1">IA702</strain>
    </source>
</reference>
<dbReference type="AlphaFoldDB" id="A0A9N8ZS43"/>
<dbReference type="OrthoDB" id="2430677at2759"/>
<organism evidence="1 2">
    <name type="scientific">Paraglomus occultum</name>
    <dbReference type="NCBI Taxonomy" id="144539"/>
    <lineage>
        <taxon>Eukaryota</taxon>
        <taxon>Fungi</taxon>
        <taxon>Fungi incertae sedis</taxon>
        <taxon>Mucoromycota</taxon>
        <taxon>Glomeromycotina</taxon>
        <taxon>Glomeromycetes</taxon>
        <taxon>Paraglomerales</taxon>
        <taxon>Paraglomeraceae</taxon>
        <taxon>Paraglomus</taxon>
    </lineage>
</organism>
<dbReference type="EMBL" id="CAJVPJ010000283">
    <property type="protein sequence ID" value="CAG8506226.1"/>
    <property type="molecule type" value="Genomic_DNA"/>
</dbReference>
<sequence length="137" mass="16288">MEKKESNMHKLPAFMTFFQDDDSDHNNEEDLPPEETLKFILNNQRSWILPSRQNIYKYIHKCDGSQKEERLSAVEKAVLCYGLSQIIDLSAHMKQWFSLKDRRFMMKDYMSLLQVPCLNDKETSFVTTIKNVHKYTC</sequence>
<gene>
    <name evidence="1" type="ORF">POCULU_LOCUS2831</name>
</gene>
<comment type="caution">
    <text evidence="1">The sequence shown here is derived from an EMBL/GenBank/DDBJ whole genome shotgun (WGS) entry which is preliminary data.</text>
</comment>
<keyword evidence="2" id="KW-1185">Reference proteome</keyword>
<name>A0A9N8ZS43_9GLOM</name>